<feature type="region of interest" description="Disordered" evidence="1">
    <location>
        <begin position="1"/>
        <end position="94"/>
    </location>
</feature>
<feature type="compositionally biased region" description="Polar residues" evidence="1">
    <location>
        <begin position="1"/>
        <end position="11"/>
    </location>
</feature>
<dbReference type="EMBL" id="JASNQZ010000011">
    <property type="protein sequence ID" value="KAL0950620.1"/>
    <property type="molecule type" value="Genomic_DNA"/>
</dbReference>
<organism evidence="2 3">
    <name type="scientific">Hohenbuehelia grisea</name>
    <dbReference type="NCBI Taxonomy" id="104357"/>
    <lineage>
        <taxon>Eukaryota</taxon>
        <taxon>Fungi</taxon>
        <taxon>Dikarya</taxon>
        <taxon>Basidiomycota</taxon>
        <taxon>Agaricomycotina</taxon>
        <taxon>Agaricomycetes</taxon>
        <taxon>Agaricomycetidae</taxon>
        <taxon>Agaricales</taxon>
        <taxon>Pleurotineae</taxon>
        <taxon>Pleurotaceae</taxon>
        <taxon>Hohenbuehelia</taxon>
    </lineage>
</organism>
<keyword evidence="3" id="KW-1185">Reference proteome</keyword>
<proteinExistence type="predicted"/>
<sequence>MARATRSTVQNLEKESSTTTTTTQAVAPDSPSRAKAGTKKRKRTSHPDGNEPAAKQPRSDIAPLKDEEADGQGSNPDQEASHTTAQAPASSVGDIHMDAENSRKILEVLEMIDTQGLLDRVFPLQSDPSTSNQGSYSLRTLLQEATRRTFRTLHSAVQNLRPISSHPRSRPSKPAVSQQRFCDTAISLIDQASRHALDIPLSSILSSLSDGSEAETNSVEGVEAGRASPARSTQSPPPPPKRRYALVQRLPGGDWWSSLNSEQVQSHADIKNLSTGHAELVAILPTPSVPATVATTSALLSKSTASTSVVPTLGSYSQRKAPTGKTKLPEHRRVTCGAFLDYGPYASFAPTFSQEGAEIGREQLGEVLYRRHLRRKAQQEEMRIRAEGSGSLAEVTDDPAQNDVDADIVHVGTSKVVPDVDETFEGLLPAEDIAAIKSTITSLEEEKAIHELLTRNQWALTRLEELQRERLSMEGGGKSIVKEGSDEWEIAQAIMESLTVLASLRPRSSKDAVEESPLVPPPSVLRQLQRTLPAATLPGWFGTLPPTKPTALRDNSTVRMRSGAAATVSTAPATVAPVAAATPAASTTYPGYTYSSYAVPQQQQQQQYRGTTAQPTTYAYKPTQSATTTSYFQSTYPAAQPGQMAQQQSYYGAQAYGVGATGQQPYAYTSWYNYAGQPAAAGSTSGRGTPQPVVATPATMQTSYGSYLTPVAQTASGSATPTGVRPAAVANTVAKPQGAWPAGTTYPQGVTLPTHLRTGAQTAPATPVQANGLHQVATTPVAR</sequence>
<feature type="region of interest" description="Disordered" evidence="1">
    <location>
        <begin position="210"/>
        <end position="243"/>
    </location>
</feature>
<dbReference type="Proteomes" id="UP001556367">
    <property type="component" value="Unassembled WGS sequence"/>
</dbReference>
<evidence type="ECO:0000313" key="3">
    <source>
        <dbReference type="Proteomes" id="UP001556367"/>
    </source>
</evidence>
<feature type="region of interest" description="Disordered" evidence="1">
    <location>
        <begin position="157"/>
        <end position="177"/>
    </location>
</feature>
<accession>A0ABR3J651</accession>
<comment type="caution">
    <text evidence="2">The sequence shown here is derived from an EMBL/GenBank/DDBJ whole genome shotgun (WGS) entry which is preliminary data.</text>
</comment>
<gene>
    <name evidence="2" type="ORF">HGRIS_007411</name>
</gene>
<name>A0ABR3J651_9AGAR</name>
<evidence type="ECO:0000256" key="1">
    <source>
        <dbReference type="SAM" id="MobiDB-lite"/>
    </source>
</evidence>
<evidence type="ECO:0000313" key="2">
    <source>
        <dbReference type="EMBL" id="KAL0950620.1"/>
    </source>
</evidence>
<reference evidence="3" key="1">
    <citation type="submission" date="2024-06" db="EMBL/GenBank/DDBJ databases">
        <title>Multi-omics analyses provide insights into the biosynthesis of the anticancer antibiotic pleurotin in Hohenbuehelia grisea.</title>
        <authorList>
            <person name="Weaver J.A."/>
            <person name="Alberti F."/>
        </authorList>
    </citation>
    <scope>NUCLEOTIDE SEQUENCE [LARGE SCALE GENOMIC DNA]</scope>
    <source>
        <strain evidence="3">T-177</strain>
    </source>
</reference>
<protein>
    <submittedName>
        <fullName evidence="2">Uncharacterized protein</fullName>
    </submittedName>
</protein>
<feature type="compositionally biased region" description="Polar residues" evidence="1">
    <location>
        <begin position="72"/>
        <end position="89"/>
    </location>
</feature>